<protein>
    <submittedName>
        <fullName evidence="1">Uncharacterized protein</fullName>
    </submittedName>
</protein>
<dbReference type="Proteomes" id="UP001521209">
    <property type="component" value="Unassembled WGS sequence"/>
</dbReference>
<dbReference type="EMBL" id="JAKGBZ010000003">
    <property type="protein sequence ID" value="MCF3945584.1"/>
    <property type="molecule type" value="Genomic_DNA"/>
</dbReference>
<evidence type="ECO:0000313" key="2">
    <source>
        <dbReference type="Proteomes" id="UP001521209"/>
    </source>
</evidence>
<keyword evidence="2" id="KW-1185">Reference proteome</keyword>
<comment type="caution">
    <text evidence="1">The sequence shown here is derived from an EMBL/GenBank/DDBJ whole genome shotgun (WGS) entry which is preliminary data.</text>
</comment>
<name>A0ABS9DW76_9PROT</name>
<dbReference type="Gene3D" id="1.20.5.340">
    <property type="match status" value="1"/>
</dbReference>
<proteinExistence type="predicted"/>
<organism evidence="1 2">
    <name type="scientific">Acidiphilium iwatense</name>
    <dbReference type="NCBI Taxonomy" id="768198"/>
    <lineage>
        <taxon>Bacteria</taxon>
        <taxon>Pseudomonadati</taxon>
        <taxon>Pseudomonadota</taxon>
        <taxon>Alphaproteobacteria</taxon>
        <taxon>Acetobacterales</taxon>
        <taxon>Acidocellaceae</taxon>
        <taxon>Acidiphilium</taxon>
    </lineage>
</organism>
<dbReference type="RefSeq" id="WP_235702823.1">
    <property type="nucleotide sequence ID" value="NZ_JAKGBZ010000003.1"/>
</dbReference>
<sequence>MDYPTTLSGKIEGASPRSIDAVLRRMIADREALVAARDAELAARDHAIAALERDIATRDQDIAARNDAISMRDHAIAALERDIAALRPQAERLTRLALALEWRDGPRALLAVLPAARLLRRLTRR</sequence>
<gene>
    <name evidence="1" type="ORF">L2A60_02650</name>
</gene>
<accession>A0ABS9DW76</accession>
<reference evidence="1 2" key="1">
    <citation type="submission" date="2022-01" db="EMBL/GenBank/DDBJ databases">
        <authorList>
            <person name="Won M."/>
            <person name="Kim S.-J."/>
            <person name="Kwon S.-W."/>
        </authorList>
    </citation>
    <scope>NUCLEOTIDE SEQUENCE [LARGE SCALE GENOMIC DNA]</scope>
    <source>
        <strain evidence="1 2">KCTC 23505</strain>
    </source>
</reference>
<evidence type="ECO:0000313" key="1">
    <source>
        <dbReference type="EMBL" id="MCF3945584.1"/>
    </source>
</evidence>